<dbReference type="EMBL" id="AHBW01000030">
    <property type="protein sequence ID" value="EHK85485.1"/>
    <property type="molecule type" value="Genomic_DNA"/>
</dbReference>
<reference evidence="1 2" key="1">
    <citation type="submission" date="2011-12" db="EMBL/GenBank/DDBJ databases">
        <authorList>
            <person name="Kriszt B."/>
            <person name="Tancsics A."/>
            <person name="Cserhati M."/>
            <person name="Toth A."/>
            <person name="Nagy I."/>
            <person name="Horvath B."/>
            <person name="Tamura T."/>
            <person name="Kukolya J."/>
            <person name="Szoboszlay S."/>
        </authorList>
    </citation>
    <scope>NUCLEOTIDE SEQUENCE [LARGE SCALE GENOMIC DNA]</scope>
    <source>
        <strain evidence="1 2">AK37</strain>
    </source>
</reference>
<dbReference type="AlphaFoldDB" id="H0JMS5"/>
<comment type="caution">
    <text evidence="1">The sequence shown here is derived from an EMBL/GenBank/DDBJ whole genome shotgun (WGS) entry which is preliminary data.</text>
</comment>
<evidence type="ECO:0000313" key="2">
    <source>
        <dbReference type="Proteomes" id="UP000005064"/>
    </source>
</evidence>
<gene>
    <name evidence="1" type="ORF">AK37_04103</name>
</gene>
<organism evidence="1 2">
    <name type="scientific">Rhodococcus pyridinivorans AK37</name>
    <dbReference type="NCBI Taxonomy" id="1114960"/>
    <lineage>
        <taxon>Bacteria</taxon>
        <taxon>Bacillati</taxon>
        <taxon>Actinomycetota</taxon>
        <taxon>Actinomycetes</taxon>
        <taxon>Mycobacteriales</taxon>
        <taxon>Nocardiaceae</taxon>
        <taxon>Rhodococcus</taxon>
    </lineage>
</organism>
<sequence>MWFGSWSDPMPVVRVGAAAYLWLVVRTANLGKTNPGQTQRLRGAGGGALIPAGTEFVGGLGFDQRLQAGADQFGEHAGAVGAGECVELSEQGRAGQGRMIVGHRIAAFCESLW</sequence>
<protein>
    <submittedName>
        <fullName evidence="1">Uncharacterized protein</fullName>
    </submittedName>
</protein>
<name>H0JMS5_9NOCA</name>
<dbReference type="Proteomes" id="UP000005064">
    <property type="component" value="Unassembled WGS sequence"/>
</dbReference>
<proteinExistence type="predicted"/>
<dbReference type="PATRIC" id="fig|1114960.4.peg.823"/>
<accession>H0JMS5</accession>
<evidence type="ECO:0000313" key="1">
    <source>
        <dbReference type="EMBL" id="EHK85485.1"/>
    </source>
</evidence>